<comment type="similarity">
    <text evidence="1 2">Belongs to the ArsC family.</text>
</comment>
<dbReference type="PANTHER" id="PTHR30041:SF8">
    <property type="entry name" value="PROTEIN YFFB"/>
    <property type="match status" value="1"/>
</dbReference>
<organism evidence="3 4">
    <name type="scientific">Natronospirillum operosum</name>
    <dbReference type="NCBI Taxonomy" id="2759953"/>
    <lineage>
        <taxon>Bacteria</taxon>
        <taxon>Pseudomonadati</taxon>
        <taxon>Pseudomonadota</taxon>
        <taxon>Gammaproteobacteria</taxon>
        <taxon>Oceanospirillales</taxon>
        <taxon>Natronospirillaceae</taxon>
        <taxon>Natronospirillum</taxon>
    </lineage>
</organism>
<dbReference type="OrthoDB" id="9803749at2"/>
<dbReference type="Pfam" id="PF03960">
    <property type="entry name" value="ArsC"/>
    <property type="match status" value="1"/>
</dbReference>
<evidence type="ECO:0000256" key="2">
    <source>
        <dbReference type="PROSITE-ProRule" id="PRU01282"/>
    </source>
</evidence>
<dbReference type="PROSITE" id="PS51353">
    <property type="entry name" value="ARSC"/>
    <property type="match status" value="1"/>
</dbReference>
<dbReference type="Gene3D" id="3.40.30.10">
    <property type="entry name" value="Glutaredoxin"/>
    <property type="match status" value="1"/>
</dbReference>
<comment type="caution">
    <text evidence="3">The sequence shown here is derived from an EMBL/GenBank/DDBJ whole genome shotgun (WGS) entry which is preliminary data.</text>
</comment>
<sequence length="104" mass="11655">MKKAMRWLTDRGVEFELHDYKKAGIDEALLVAWLEQVGSEVLVNRRGTTWRRLSEADKQACDSDDHSRIAAVLAANTSVIKRPVMPAGEHLLVGFHADDWAAVL</sequence>
<proteinExistence type="inferred from homology"/>
<keyword evidence="4" id="KW-1185">Reference proteome</keyword>
<dbReference type="Proteomes" id="UP000297475">
    <property type="component" value="Unassembled WGS sequence"/>
</dbReference>
<evidence type="ECO:0000313" key="4">
    <source>
        <dbReference type="Proteomes" id="UP000297475"/>
    </source>
</evidence>
<dbReference type="AlphaFoldDB" id="A0A4Z0WK37"/>
<evidence type="ECO:0000256" key="1">
    <source>
        <dbReference type="ARBA" id="ARBA00007198"/>
    </source>
</evidence>
<dbReference type="PANTHER" id="PTHR30041">
    <property type="entry name" value="ARSENATE REDUCTASE"/>
    <property type="match status" value="1"/>
</dbReference>
<protein>
    <submittedName>
        <fullName evidence="3">Arsenate reductase</fullName>
    </submittedName>
</protein>
<dbReference type="InterPro" id="IPR006660">
    <property type="entry name" value="Arsenate_reductase-like"/>
</dbReference>
<evidence type="ECO:0000313" key="3">
    <source>
        <dbReference type="EMBL" id="TGG96047.1"/>
    </source>
</evidence>
<dbReference type="SUPFAM" id="SSF52833">
    <property type="entry name" value="Thioredoxin-like"/>
    <property type="match status" value="1"/>
</dbReference>
<gene>
    <name evidence="3" type="ORF">E4656_01430</name>
</gene>
<accession>A0A4Z0WK37</accession>
<dbReference type="InterPro" id="IPR036249">
    <property type="entry name" value="Thioredoxin-like_sf"/>
</dbReference>
<dbReference type="EMBL" id="SRMF01000001">
    <property type="protein sequence ID" value="TGG96047.1"/>
    <property type="molecule type" value="Genomic_DNA"/>
</dbReference>
<reference evidence="3 4" key="1">
    <citation type="submission" date="2019-04" db="EMBL/GenBank/DDBJ databases">
        <title>Natronospirillum operosus gen. nov., sp. nov., a haloalkaliphilic satellite isolated from decaying biomass of laboratory culture of cyanobacterium Geitlerinema sp. and proposal of Natronospirillaceae fam. nov. and Saccharospirillaceae fam. nov.</title>
        <authorList>
            <person name="Kevbrin V."/>
            <person name="Boltyanskaya Y."/>
            <person name="Koziaeva V."/>
            <person name="Grouzdev D.S."/>
            <person name="Park M."/>
            <person name="Cho J."/>
        </authorList>
    </citation>
    <scope>NUCLEOTIDE SEQUENCE [LARGE SCALE GENOMIC DNA]</scope>
    <source>
        <strain evidence="3 4">G-116</strain>
    </source>
</reference>
<name>A0A4Z0WK37_9GAMM</name>